<evidence type="ECO:0000256" key="3">
    <source>
        <dbReference type="ARBA" id="ARBA00022475"/>
    </source>
</evidence>
<dbReference type="PANTHER" id="PTHR43373">
    <property type="entry name" value="NA(+)/H(+) ANTIPORTER SUBUNIT"/>
    <property type="match status" value="1"/>
</dbReference>
<keyword evidence="14" id="KW-1185">Reference proteome</keyword>
<feature type="transmembrane region" description="Helical" evidence="8">
    <location>
        <begin position="375"/>
        <end position="397"/>
    </location>
</feature>
<feature type="transmembrane region" description="Helical" evidence="8">
    <location>
        <begin position="519"/>
        <end position="536"/>
    </location>
</feature>
<feature type="transmembrane region" description="Helical" evidence="8">
    <location>
        <begin position="851"/>
        <end position="871"/>
    </location>
</feature>
<feature type="transmembrane region" description="Helical" evidence="8">
    <location>
        <begin position="663"/>
        <end position="682"/>
    </location>
</feature>
<evidence type="ECO:0000256" key="4">
    <source>
        <dbReference type="ARBA" id="ARBA00022692"/>
    </source>
</evidence>
<dbReference type="InterPro" id="IPR025383">
    <property type="entry name" value="MrpA_C/MbhD"/>
</dbReference>
<keyword evidence="2" id="KW-0813">Transport</keyword>
<dbReference type="Pfam" id="PF04039">
    <property type="entry name" value="MnhB"/>
    <property type="match status" value="1"/>
</dbReference>
<feature type="domain" description="MrpA C-terminal/MbhE" evidence="12">
    <location>
        <begin position="696"/>
        <end position="776"/>
    </location>
</feature>
<feature type="transmembrane region" description="Helical" evidence="8">
    <location>
        <begin position="423"/>
        <end position="444"/>
    </location>
</feature>
<feature type="transmembrane region" description="Helical" evidence="8">
    <location>
        <begin position="640"/>
        <end position="657"/>
    </location>
</feature>
<sequence>MTVRPTIDRRPVLLVLLLLHLVAGVLAPVLVRAWGTRAFLALAIAPLAAFGWALAVAGDVFDSPRVEELSWVPALQMDLTLTVGPLQWLMTLIVAGIGALVLAYCTWYFSDDESGLANLAGTLTAFAGAMLGLVWADNLLVLYVFWELTTVFSYLLIGHDPAKRASRSAGMQALIVTTFGGLAMLVGILLLRAQTGTFSVTTLLEDPPEATGLAIVAVVLLLLGAITKSALVPFHFWLPGAMAAPTPVSAYLHAAAMVKAGVFLVALLAPALAHIPGWRELLLPLGVATMLLGGWRALRQYDIKLLLAYGTVSQLGFLLTLVGSGTRAAALAGMAMVLSHALFKAALFLIVGIVDHNAGTRDLRKLSGVRSRMPVVATAAALAGISMAGLPPLIGFVGKESAYAALLDIASDAGGDGTGLAPFTGWVMLAGITAGSALTAAYTARFWWGAFAHKRGVEDTPVTPVAAPFAAVPVLLAGLSVVLAFLGKPLTSVIAPYAEQFPEGVHEPYLALWHGFEPALGLSILSVLAGLAMFVFRAKVATAQAALSSTVSAERGYQATLRGLDRLAVEVTGFVQRGSVGIYLGVIMIVVVLVPGSALLWQSGWMVDVVAFHNPLQLLLAIVLLASSVLVARSRRRMRAVILVGVTGYATAMLFLIHGAPDLALTQILVETVTLVVFVLVLRRLPEYFTDRPLARMRYWRMVIAGGLAAAFGTFLLVASGARTATPVSEGFPEAAVDFGGGKNVVNVTLVDIRAWDTFGEISVLVVAATGVASLLFIDTRNAGIRRVHEIPYPSEVTKVPVAGGRRVWLPGPRTLAPDRRSILFEVITRLIFHTIMLLSIYLLFAGHNNPGGGFAAGLVAGLALMVRYLAGGRYELDEAAPVDAGLLLGVGLAVAAMSAVVPVFFGGAVLQSAVIDLSLPVLGEVHLVTALGFDVGVFLVVFGLMLDLLRSLGSGIDRHIRREEREAEGSGRATGAIV</sequence>
<feature type="transmembrane region" description="Helical" evidence="8">
    <location>
        <begin position="12"/>
        <end position="31"/>
    </location>
</feature>
<feature type="transmembrane region" description="Helical" evidence="8">
    <location>
        <begin position="926"/>
        <end position="950"/>
    </location>
</feature>
<feature type="transmembrane region" description="Helical" evidence="8">
    <location>
        <begin position="140"/>
        <end position="157"/>
    </location>
</feature>
<organism evidence="13 14">
    <name type="scientific">Nocardioides massiliensis</name>
    <dbReference type="NCBI Taxonomy" id="1325935"/>
    <lineage>
        <taxon>Bacteria</taxon>
        <taxon>Bacillati</taxon>
        <taxon>Actinomycetota</taxon>
        <taxon>Actinomycetes</taxon>
        <taxon>Propionibacteriales</taxon>
        <taxon>Nocardioidaceae</taxon>
        <taxon>Nocardioides</taxon>
    </lineage>
</organism>
<evidence type="ECO:0000256" key="5">
    <source>
        <dbReference type="ARBA" id="ARBA00022989"/>
    </source>
</evidence>
<evidence type="ECO:0000256" key="6">
    <source>
        <dbReference type="ARBA" id="ARBA00023136"/>
    </source>
</evidence>
<evidence type="ECO:0000313" key="14">
    <source>
        <dbReference type="Proteomes" id="UP001240447"/>
    </source>
</evidence>
<evidence type="ECO:0000259" key="10">
    <source>
        <dbReference type="Pfam" id="PF04039"/>
    </source>
</evidence>
<evidence type="ECO:0000313" key="13">
    <source>
        <dbReference type="EMBL" id="MDP9821476.1"/>
    </source>
</evidence>
<feature type="transmembrane region" description="Helical" evidence="8">
    <location>
        <begin position="759"/>
        <end position="778"/>
    </location>
</feature>
<accession>A0ABT9NMB8</accession>
<dbReference type="Pfam" id="PF20501">
    <property type="entry name" value="MbhE"/>
    <property type="match status" value="1"/>
</dbReference>
<gene>
    <name evidence="13" type="ORF">J2S59_001285</name>
</gene>
<feature type="transmembrane region" description="Helical" evidence="8">
    <location>
        <begin position="883"/>
        <end position="906"/>
    </location>
</feature>
<dbReference type="Pfam" id="PF00361">
    <property type="entry name" value="Proton_antipo_M"/>
    <property type="match status" value="1"/>
</dbReference>
<feature type="transmembrane region" description="Helical" evidence="8">
    <location>
        <begin position="305"/>
        <end position="323"/>
    </location>
</feature>
<feature type="transmembrane region" description="Helical" evidence="8">
    <location>
        <begin position="38"/>
        <end position="57"/>
    </location>
</feature>
<feature type="transmembrane region" description="Helical" evidence="8">
    <location>
        <begin position="465"/>
        <end position="486"/>
    </location>
</feature>
<evidence type="ECO:0000256" key="1">
    <source>
        <dbReference type="ARBA" id="ARBA00004651"/>
    </source>
</evidence>
<dbReference type="Pfam" id="PF13244">
    <property type="entry name" value="MbhD"/>
    <property type="match status" value="1"/>
</dbReference>
<feature type="transmembrane region" description="Helical" evidence="8">
    <location>
        <begin position="616"/>
        <end position="633"/>
    </location>
</feature>
<feature type="domain" description="Na+/H+ antiporter MnhB subunit-related protein" evidence="10">
    <location>
        <begin position="825"/>
        <end position="947"/>
    </location>
</feature>
<dbReference type="InterPro" id="IPR001750">
    <property type="entry name" value="ND/Mrp_TM"/>
</dbReference>
<dbReference type="PRINTS" id="PR01434">
    <property type="entry name" value="NADHDHGNASE5"/>
</dbReference>
<feature type="transmembrane region" description="Helical" evidence="8">
    <location>
        <begin position="329"/>
        <end position="354"/>
    </location>
</feature>
<feature type="domain" description="MrpA C-terminal/MbhD" evidence="11">
    <location>
        <begin position="623"/>
        <end position="687"/>
    </location>
</feature>
<keyword evidence="6 8" id="KW-0472">Membrane</keyword>
<feature type="transmembrane region" description="Helical" evidence="8">
    <location>
        <begin position="86"/>
        <end position="109"/>
    </location>
</feature>
<evidence type="ECO:0000259" key="12">
    <source>
        <dbReference type="Pfam" id="PF20501"/>
    </source>
</evidence>
<comment type="subcellular location">
    <subcellularLocation>
        <location evidence="1">Cell membrane</location>
        <topology evidence="1">Multi-pass membrane protein</topology>
    </subcellularLocation>
    <subcellularLocation>
        <location evidence="7">Membrane</location>
        <topology evidence="7">Multi-pass membrane protein</topology>
    </subcellularLocation>
</comment>
<dbReference type="InterPro" id="IPR046806">
    <property type="entry name" value="MrpA_C/MbhE"/>
</dbReference>
<dbReference type="NCBIfam" id="NF009284">
    <property type="entry name" value="PRK12644.1"/>
    <property type="match status" value="1"/>
</dbReference>
<dbReference type="InterPro" id="IPR050616">
    <property type="entry name" value="CPA3_Na-H_Antiporter_A"/>
</dbReference>
<feature type="transmembrane region" description="Helical" evidence="8">
    <location>
        <begin position="213"/>
        <end position="238"/>
    </location>
</feature>
<feature type="transmembrane region" description="Helical" evidence="8">
    <location>
        <begin position="116"/>
        <end position="134"/>
    </location>
</feature>
<feature type="transmembrane region" description="Helical" evidence="8">
    <location>
        <begin position="281"/>
        <end position="298"/>
    </location>
</feature>
<feature type="transmembrane region" description="Helical" evidence="8">
    <location>
        <begin position="580"/>
        <end position="601"/>
    </location>
</feature>
<evidence type="ECO:0000256" key="8">
    <source>
        <dbReference type="SAM" id="Phobius"/>
    </source>
</evidence>
<evidence type="ECO:0000259" key="11">
    <source>
        <dbReference type="Pfam" id="PF13244"/>
    </source>
</evidence>
<keyword evidence="4 7" id="KW-0812">Transmembrane</keyword>
<proteinExistence type="predicted"/>
<keyword evidence="5 8" id="KW-1133">Transmembrane helix</keyword>
<protein>
    <submittedName>
        <fullName evidence="13">Multicomponent Na+:H+ antiporter subunit A</fullName>
    </submittedName>
</protein>
<reference evidence="13 14" key="1">
    <citation type="submission" date="2023-07" db="EMBL/GenBank/DDBJ databases">
        <title>Sequencing the genomes of 1000 actinobacteria strains.</title>
        <authorList>
            <person name="Klenk H.-P."/>
        </authorList>
    </citation>
    <scope>NUCLEOTIDE SEQUENCE [LARGE SCALE GENOMIC DNA]</scope>
    <source>
        <strain evidence="13 14">GD13</strain>
    </source>
</reference>
<comment type="caution">
    <text evidence="13">The sequence shown here is derived from an EMBL/GenBank/DDBJ whole genome shotgun (WGS) entry which is preliminary data.</text>
</comment>
<name>A0ABT9NMB8_9ACTN</name>
<dbReference type="EMBL" id="JAUSQM010000001">
    <property type="protein sequence ID" value="MDP9821476.1"/>
    <property type="molecule type" value="Genomic_DNA"/>
</dbReference>
<dbReference type="InterPro" id="IPR042106">
    <property type="entry name" value="Nuo/plastoQ_OxRdtase_6_NuoJ"/>
</dbReference>
<feature type="transmembrane region" description="Helical" evidence="8">
    <location>
        <begin position="250"/>
        <end position="275"/>
    </location>
</feature>
<feature type="domain" description="NADH:quinone oxidoreductase/Mrp antiporter transmembrane" evidence="9">
    <location>
        <begin position="136"/>
        <end position="405"/>
    </location>
</feature>
<keyword evidence="3" id="KW-1003">Cell membrane</keyword>
<dbReference type="RefSeq" id="WP_306824928.1">
    <property type="nucleotide sequence ID" value="NZ_JAUSQM010000001.1"/>
</dbReference>
<dbReference type="InterPro" id="IPR007182">
    <property type="entry name" value="MnhB"/>
</dbReference>
<evidence type="ECO:0000256" key="7">
    <source>
        <dbReference type="RuleBase" id="RU000320"/>
    </source>
</evidence>
<evidence type="ECO:0000259" key="9">
    <source>
        <dbReference type="Pfam" id="PF00361"/>
    </source>
</evidence>
<dbReference type="Proteomes" id="UP001240447">
    <property type="component" value="Unassembled WGS sequence"/>
</dbReference>
<feature type="transmembrane region" description="Helical" evidence="8">
    <location>
        <begin position="703"/>
        <end position="722"/>
    </location>
</feature>
<feature type="transmembrane region" description="Helical" evidence="8">
    <location>
        <begin position="169"/>
        <end position="193"/>
    </location>
</feature>
<feature type="transmembrane region" description="Helical" evidence="8">
    <location>
        <begin position="823"/>
        <end position="845"/>
    </location>
</feature>
<evidence type="ECO:0000256" key="2">
    <source>
        <dbReference type="ARBA" id="ARBA00022448"/>
    </source>
</evidence>
<dbReference type="Gene3D" id="1.20.120.1200">
    <property type="entry name" value="NADH-ubiquinone/plastoquinone oxidoreductase chain 6, subunit NuoJ"/>
    <property type="match status" value="1"/>
</dbReference>
<dbReference type="PANTHER" id="PTHR43373:SF1">
    <property type="entry name" value="NA(+)_H(+) ANTIPORTER SUBUNIT A"/>
    <property type="match status" value="1"/>
</dbReference>